<dbReference type="EMBL" id="DS113416">
    <property type="protein sequence ID" value="EAY06719.1"/>
    <property type="molecule type" value="Genomic_DNA"/>
</dbReference>
<feature type="region of interest" description="Disordered" evidence="1">
    <location>
        <begin position="206"/>
        <end position="296"/>
    </location>
</feature>
<reference evidence="2" key="2">
    <citation type="journal article" date="2007" name="Science">
        <title>Draft genome sequence of the sexually transmitted pathogen Trichomonas vaginalis.</title>
        <authorList>
            <person name="Carlton J.M."/>
            <person name="Hirt R.P."/>
            <person name="Silva J.C."/>
            <person name="Delcher A.L."/>
            <person name="Schatz M."/>
            <person name="Zhao Q."/>
            <person name="Wortman J.R."/>
            <person name="Bidwell S.L."/>
            <person name="Alsmark U.C.M."/>
            <person name="Besteiro S."/>
            <person name="Sicheritz-Ponten T."/>
            <person name="Noel C.J."/>
            <person name="Dacks J.B."/>
            <person name="Foster P.G."/>
            <person name="Simillion C."/>
            <person name="Van de Peer Y."/>
            <person name="Miranda-Saavedra D."/>
            <person name="Barton G.J."/>
            <person name="Westrop G.D."/>
            <person name="Mueller S."/>
            <person name="Dessi D."/>
            <person name="Fiori P.L."/>
            <person name="Ren Q."/>
            <person name="Paulsen I."/>
            <person name="Zhang H."/>
            <person name="Bastida-Corcuera F.D."/>
            <person name="Simoes-Barbosa A."/>
            <person name="Brown M.T."/>
            <person name="Hayes R.D."/>
            <person name="Mukherjee M."/>
            <person name="Okumura C.Y."/>
            <person name="Schneider R."/>
            <person name="Smith A.J."/>
            <person name="Vanacova S."/>
            <person name="Villalvazo M."/>
            <person name="Haas B.J."/>
            <person name="Pertea M."/>
            <person name="Feldblyum T.V."/>
            <person name="Utterback T.R."/>
            <person name="Shu C.L."/>
            <person name="Osoegawa K."/>
            <person name="de Jong P.J."/>
            <person name="Hrdy I."/>
            <person name="Horvathova L."/>
            <person name="Zubacova Z."/>
            <person name="Dolezal P."/>
            <person name="Malik S.B."/>
            <person name="Logsdon J.M. Jr."/>
            <person name="Henze K."/>
            <person name="Gupta A."/>
            <person name="Wang C.C."/>
            <person name="Dunne R.L."/>
            <person name="Upcroft J.A."/>
            <person name="Upcroft P."/>
            <person name="White O."/>
            <person name="Salzberg S.L."/>
            <person name="Tang P."/>
            <person name="Chiu C.-H."/>
            <person name="Lee Y.-S."/>
            <person name="Embley T.M."/>
            <person name="Coombs G.H."/>
            <person name="Mottram J.C."/>
            <person name="Tachezy J."/>
            <person name="Fraser-Liggett C.M."/>
            <person name="Johnson P.J."/>
        </authorList>
    </citation>
    <scope>NUCLEOTIDE SEQUENCE [LARGE SCALE GENOMIC DNA]</scope>
    <source>
        <strain evidence="2">G3</strain>
    </source>
</reference>
<dbReference type="KEGG" id="tva:4764600"/>
<feature type="compositionally biased region" description="Basic residues" evidence="1">
    <location>
        <begin position="115"/>
        <end position="127"/>
    </location>
</feature>
<dbReference type="Proteomes" id="UP000001542">
    <property type="component" value="Unassembled WGS sequence"/>
</dbReference>
<dbReference type="RefSeq" id="XP_001318942.1">
    <property type="nucleotide sequence ID" value="XM_001318907.1"/>
</dbReference>
<dbReference type="VEuPathDB" id="TrichDB:TVAGG3_0865390"/>
<evidence type="ECO:0000313" key="2">
    <source>
        <dbReference type="EMBL" id="EAY06719.1"/>
    </source>
</evidence>
<name>A2EKS2_TRIV3</name>
<feature type="compositionally biased region" description="Low complexity" evidence="1">
    <location>
        <begin position="216"/>
        <end position="259"/>
    </location>
</feature>
<dbReference type="VEuPathDB" id="TrichDB:TVAG_310060"/>
<reference evidence="2" key="1">
    <citation type="submission" date="2006-10" db="EMBL/GenBank/DDBJ databases">
        <authorList>
            <person name="Amadeo P."/>
            <person name="Zhao Q."/>
            <person name="Wortman J."/>
            <person name="Fraser-Liggett C."/>
            <person name="Carlton J."/>
        </authorList>
    </citation>
    <scope>NUCLEOTIDE SEQUENCE</scope>
    <source>
        <strain evidence="2">G3</strain>
    </source>
</reference>
<feature type="compositionally biased region" description="Acidic residues" evidence="1">
    <location>
        <begin position="262"/>
        <end position="296"/>
    </location>
</feature>
<organism evidence="2 3">
    <name type="scientific">Trichomonas vaginalis (strain ATCC PRA-98 / G3)</name>
    <dbReference type="NCBI Taxonomy" id="412133"/>
    <lineage>
        <taxon>Eukaryota</taxon>
        <taxon>Metamonada</taxon>
        <taxon>Parabasalia</taxon>
        <taxon>Trichomonadida</taxon>
        <taxon>Trichomonadidae</taxon>
        <taxon>Trichomonas</taxon>
    </lineage>
</organism>
<evidence type="ECO:0000313" key="3">
    <source>
        <dbReference type="Proteomes" id="UP000001542"/>
    </source>
</evidence>
<evidence type="ECO:0000256" key="1">
    <source>
        <dbReference type="SAM" id="MobiDB-lite"/>
    </source>
</evidence>
<accession>A2EKS2</accession>
<proteinExistence type="predicted"/>
<keyword evidence="3" id="KW-1185">Reference proteome</keyword>
<sequence length="296" mass="33697">MSKTKDLIRQIYFEKIAIQIARKSPESIRRKKSVPKIPETDAYEAACRHVANFLYNHGMEMSLFVSSIETGGAIPKKSLPVPVGRLLGLSEHKNLYLQVRRAVRPPKLPNVKGYHAQHHHHHHHHHRREEGSMTPSEAYRETANMLTRRAANEIRGLGVDPLDPFAAQQLYDEFKMFLNARKTKQEEPPPPPPPVQEETPVYQPMEVIPEPPAPRSEPSVKSSSARKSISSRHSSSAKTPSVVETSTVPESTTQTTSTVHQEEEDEEEDNEEEEDEEEDEEEEEEDFGEEEEGEEE</sequence>
<protein>
    <submittedName>
        <fullName evidence="2">Uncharacterized protein</fullName>
    </submittedName>
</protein>
<gene>
    <name evidence="2" type="ORF">TVAG_310060</name>
</gene>
<dbReference type="AlphaFoldDB" id="A2EKS2"/>
<feature type="region of interest" description="Disordered" evidence="1">
    <location>
        <begin position="113"/>
        <end position="137"/>
    </location>
</feature>
<dbReference type="InParanoid" id="A2EKS2"/>